<evidence type="ECO:0000313" key="2">
    <source>
        <dbReference type="Proteomes" id="UP000054485"/>
    </source>
</evidence>
<protein>
    <submittedName>
        <fullName evidence="1">Uncharacterized protein</fullName>
    </submittedName>
</protein>
<name>A0A0D0B9F9_9AGAM</name>
<dbReference type="Proteomes" id="UP000054485">
    <property type="component" value="Unassembled WGS sequence"/>
</dbReference>
<sequence>MSQSCEQVASDAPDDSHALKRRIAALEEQNAELRGESSQKSRGDPYLMAGRAIRRLVCLTDRIEDLVGEYDRRTSLYDEDDDPQYSEECGFFLRVKYFETDLLAAI</sequence>
<dbReference type="OrthoDB" id="2671428at2759"/>
<organism evidence="1 2">
    <name type="scientific">Suillus luteus UH-Slu-Lm8-n1</name>
    <dbReference type="NCBI Taxonomy" id="930992"/>
    <lineage>
        <taxon>Eukaryota</taxon>
        <taxon>Fungi</taxon>
        <taxon>Dikarya</taxon>
        <taxon>Basidiomycota</taxon>
        <taxon>Agaricomycotina</taxon>
        <taxon>Agaricomycetes</taxon>
        <taxon>Agaricomycetidae</taxon>
        <taxon>Boletales</taxon>
        <taxon>Suillineae</taxon>
        <taxon>Suillaceae</taxon>
        <taxon>Suillus</taxon>
    </lineage>
</organism>
<accession>A0A0D0B9F9</accession>
<dbReference type="AlphaFoldDB" id="A0A0D0B9F9"/>
<reference evidence="2" key="2">
    <citation type="submission" date="2015-01" db="EMBL/GenBank/DDBJ databases">
        <title>Evolutionary Origins and Diversification of the Mycorrhizal Mutualists.</title>
        <authorList>
            <consortium name="DOE Joint Genome Institute"/>
            <consortium name="Mycorrhizal Genomics Consortium"/>
            <person name="Kohler A."/>
            <person name="Kuo A."/>
            <person name="Nagy L.G."/>
            <person name="Floudas D."/>
            <person name="Copeland A."/>
            <person name="Barry K.W."/>
            <person name="Cichocki N."/>
            <person name="Veneault-Fourrey C."/>
            <person name="LaButti K."/>
            <person name="Lindquist E.A."/>
            <person name="Lipzen A."/>
            <person name="Lundell T."/>
            <person name="Morin E."/>
            <person name="Murat C."/>
            <person name="Riley R."/>
            <person name="Ohm R."/>
            <person name="Sun H."/>
            <person name="Tunlid A."/>
            <person name="Henrissat B."/>
            <person name="Grigoriev I.V."/>
            <person name="Hibbett D.S."/>
            <person name="Martin F."/>
        </authorList>
    </citation>
    <scope>NUCLEOTIDE SEQUENCE [LARGE SCALE GENOMIC DNA]</scope>
    <source>
        <strain evidence="2">UH-Slu-Lm8-n1</strain>
    </source>
</reference>
<proteinExistence type="predicted"/>
<reference evidence="1 2" key="1">
    <citation type="submission" date="2014-04" db="EMBL/GenBank/DDBJ databases">
        <authorList>
            <consortium name="DOE Joint Genome Institute"/>
            <person name="Kuo A."/>
            <person name="Ruytinx J."/>
            <person name="Rineau F."/>
            <person name="Colpaert J."/>
            <person name="Kohler A."/>
            <person name="Nagy L.G."/>
            <person name="Floudas D."/>
            <person name="Copeland A."/>
            <person name="Barry K.W."/>
            <person name="Cichocki N."/>
            <person name="Veneault-Fourrey C."/>
            <person name="LaButti K."/>
            <person name="Lindquist E.A."/>
            <person name="Lipzen A."/>
            <person name="Lundell T."/>
            <person name="Morin E."/>
            <person name="Murat C."/>
            <person name="Sun H."/>
            <person name="Tunlid A."/>
            <person name="Henrissat B."/>
            <person name="Grigoriev I.V."/>
            <person name="Hibbett D.S."/>
            <person name="Martin F."/>
            <person name="Nordberg H.P."/>
            <person name="Cantor M.N."/>
            <person name="Hua S.X."/>
        </authorList>
    </citation>
    <scope>NUCLEOTIDE SEQUENCE [LARGE SCALE GENOMIC DNA]</scope>
    <source>
        <strain evidence="1 2">UH-Slu-Lm8-n1</strain>
    </source>
</reference>
<evidence type="ECO:0000313" key="1">
    <source>
        <dbReference type="EMBL" id="KIK40333.1"/>
    </source>
</evidence>
<dbReference type="InParanoid" id="A0A0D0B9F9"/>
<gene>
    <name evidence="1" type="ORF">CY34DRAFT_87532</name>
</gene>
<keyword evidence="2" id="KW-1185">Reference proteome</keyword>
<dbReference type="EMBL" id="KN835306">
    <property type="protein sequence ID" value="KIK40333.1"/>
    <property type="molecule type" value="Genomic_DNA"/>
</dbReference>
<dbReference type="HOGENOM" id="CLU_2224925_0_0_1"/>